<feature type="region of interest" description="Disordered" evidence="2">
    <location>
        <begin position="816"/>
        <end position="843"/>
    </location>
</feature>
<reference evidence="3 4" key="1">
    <citation type="submission" date="2017-06" db="EMBL/GenBank/DDBJ databases">
        <title>A platform for efficient transgenesis in Macrostomum lignano, a flatworm model organism for stem cell research.</title>
        <authorList>
            <person name="Berezikov E."/>
        </authorList>
    </citation>
    <scope>NUCLEOTIDE SEQUENCE [LARGE SCALE GENOMIC DNA]</scope>
    <source>
        <strain evidence="3">DV1</strain>
        <tissue evidence="3">Whole organism</tissue>
    </source>
</reference>
<comment type="caution">
    <text evidence="3">The sequence shown here is derived from an EMBL/GenBank/DDBJ whole genome shotgun (WGS) entry which is preliminary data.</text>
</comment>
<name>A0A267DVB0_9PLAT</name>
<sequence length="1052" mass="114111">QSDASREDLFRALFRAKSLLVECDQLHRAYARQCRRVSSLEAELARARESANRCSALKAALSLTEANLQRTRHELAEARLELSQLKQPKRRASKRISSRATDPGVSAVQPKRPRRVDLDATSSSDEDNDEDKPQPQAEESTRPKSSNPHSEAQIHVQEPLCSSNQSVVIVSDETAKTAANRKLSIEQCLSSVNQRPRRALQMYDKDRSRRNKHQRYRQSLSASCGADFSKSKTSQSPKTGVIRRRHSHRVDLDATSSEEEGNGSGAAKSKRRRPLEPPLPIKSFAYNTRSNAKLSSGIIEISAECRDEASSDVTIVLQDEDANGTATDKPIVVQNANGTATDEPIVQNADGTATDEPIVVQNADGTATDEPIVQNADGTATDKRIVQDAEGTATDESIVQDVDGTATDEPIVQDAEGTATDESIVQDVDGTATDEPIVQDADGTATDEPIVQDADGTATDQPIVQDADGTATDQPIVLQNADGTATDYPIVLQDAHGTATDEPIVQDADGTTTDEPIVEQNEDSDSVTSDEESSVLHVAVEDSKESAVMEEAKEPSDSFVVAVEEAKEPSDSFVGPVEEAKEPSDSFVVAVEEAKEPSDSFVVAVEEAKKSSDSFVVAVEEAKEPSDWFVGPVEEAKEPSDSFVVAVEEAKEPSVNDAMEDSNESFSVTVVEDSLHNENRKFIEPSTSEDFTSEKDVTLQNANNTTELKVKHAKKIDPAEDPVESRLSIAEVATDSTQTVVERQESVVRVKTTASASSSAASSDPHHHRIANCSTTNSEDFDNASCNLAIADFNEDDEFDKASVASSINNRQVLPSLLSPIRSPDSETVDQPAAPSGESASRLKRRSFPVDDFVRDLNTSSAFRAVASAIPDGWPLDPVIDWTFFLSHRIDMLESLPAEPLSYLDRINAGIAAIIDNRDDNNSADCCLDDDELDYLLQPGSIAELCRGGGVQPPWIVSRLIPFLERLLDKTADRNKDSRIGSLRRRCLACLMIVGPLSPQAAARSAVRWINADQPGPGDVIVGQVKRFLKMRPALLKTLFVTEKFPVCLLAA</sequence>
<feature type="compositionally biased region" description="Basic residues" evidence="2">
    <location>
        <begin position="87"/>
        <end position="97"/>
    </location>
</feature>
<feature type="non-terminal residue" evidence="3">
    <location>
        <position position="1"/>
    </location>
</feature>
<keyword evidence="1" id="KW-0175">Coiled coil</keyword>
<gene>
    <name evidence="3" type="ORF">BOX15_Mlig022627g1</name>
</gene>
<dbReference type="OrthoDB" id="10229207at2759"/>
<feature type="region of interest" description="Disordered" evidence="2">
    <location>
        <begin position="564"/>
        <end position="585"/>
    </location>
</feature>
<keyword evidence="4" id="KW-1185">Reference proteome</keyword>
<organism evidence="3 4">
    <name type="scientific">Macrostomum lignano</name>
    <dbReference type="NCBI Taxonomy" id="282301"/>
    <lineage>
        <taxon>Eukaryota</taxon>
        <taxon>Metazoa</taxon>
        <taxon>Spiralia</taxon>
        <taxon>Lophotrochozoa</taxon>
        <taxon>Platyhelminthes</taxon>
        <taxon>Rhabditophora</taxon>
        <taxon>Macrostomorpha</taxon>
        <taxon>Macrostomida</taxon>
        <taxon>Macrostomidae</taxon>
        <taxon>Macrostomum</taxon>
    </lineage>
</organism>
<proteinExistence type="predicted"/>
<protein>
    <submittedName>
        <fullName evidence="3">Uncharacterized protein</fullName>
    </submittedName>
</protein>
<evidence type="ECO:0000313" key="4">
    <source>
        <dbReference type="Proteomes" id="UP000215902"/>
    </source>
</evidence>
<feature type="compositionally biased region" description="Acidic residues" evidence="2">
    <location>
        <begin position="516"/>
        <end position="533"/>
    </location>
</feature>
<dbReference type="Proteomes" id="UP000215902">
    <property type="component" value="Unassembled WGS sequence"/>
</dbReference>
<feature type="region of interest" description="Disordered" evidence="2">
    <location>
        <begin position="499"/>
        <end position="534"/>
    </location>
</feature>
<feature type="region of interest" description="Disordered" evidence="2">
    <location>
        <begin position="85"/>
        <end position="154"/>
    </location>
</feature>
<feature type="region of interest" description="Disordered" evidence="2">
    <location>
        <begin position="436"/>
        <end position="473"/>
    </location>
</feature>
<accession>A0A267DVB0</accession>
<dbReference type="STRING" id="282301.A0A267DVB0"/>
<evidence type="ECO:0000256" key="2">
    <source>
        <dbReference type="SAM" id="MobiDB-lite"/>
    </source>
</evidence>
<feature type="compositionally biased region" description="Low complexity" evidence="2">
    <location>
        <begin position="754"/>
        <end position="763"/>
    </location>
</feature>
<feature type="region of interest" description="Disordered" evidence="2">
    <location>
        <begin position="752"/>
        <end position="777"/>
    </location>
</feature>
<dbReference type="AlphaFoldDB" id="A0A267DVB0"/>
<dbReference type="EMBL" id="NIVC01003244">
    <property type="protein sequence ID" value="PAA52422.1"/>
    <property type="molecule type" value="Genomic_DNA"/>
</dbReference>
<evidence type="ECO:0000256" key="1">
    <source>
        <dbReference type="SAM" id="Coils"/>
    </source>
</evidence>
<evidence type="ECO:0000313" key="3">
    <source>
        <dbReference type="EMBL" id="PAA52422.1"/>
    </source>
</evidence>
<feature type="coiled-coil region" evidence="1">
    <location>
        <begin position="30"/>
        <end position="81"/>
    </location>
</feature>
<feature type="region of interest" description="Disordered" evidence="2">
    <location>
        <begin position="196"/>
        <end position="282"/>
    </location>
</feature>